<dbReference type="Pfam" id="PF00132">
    <property type="entry name" value="Hexapep"/>
    <property type="match status" value="2"/>
</dbReference>
<evidence type="ECO:0000256" key="5">
    <source>
        <dbReference type="SAM" id="MobiDB-lite"/>
    </source>
</evidence>
<comment type="similarity">
    <text evidence="1">Belongs to the transferase hexapeptide repeat family.</text>
</comment>
<dbReference type="Gene3D" id="2.160.10.10">
    <property type="entry name" value="Hexapeptide repeat proteins"/>
    <property type="match status" value="2"/>
</dbReference>
<dbReference type="STRING" id="427683.A5481_29000"/>
<dbReference type="SUPFAM" id="SSF51161">
    <property type="entry name" value="Trimeric LpxA-like enzymes"/>
    <property type="match status" value="1"/>
</dbReference>
<evidence type="ECO:0008006" key="8">
    <source>
        <dbReference type="Google" id="ProtNLM"/>
    </source>
</evidence>
<dbReference type="Proteomes" id="UP000078316">
    <property type="component" value="Unassembled WGS sequence"/>
</dbReference>
<evidence type="ECO:0000256" key="3">
    <source>
        <dbReference type="ARBA" id="ARBA00022737"/>
    </source>
</evidence>
<keyword evidence="2" id="KW-0808">Transferase</keyword>
<organism evidence="6 7">
    <name type="scientific">Methylobacterium platani</name>
    <dbReference type="NCBI Taxonomy" id="427683"/>
    <lineage>
        <taxon>Bacteria</taxon>
        <taxon>Pseudomonadati</taxon>
        <taxon>Pseudomonadota</taxon>
        <taxon>Alphaproteobacteria</taxon>
        <taxon>Hyphomicrobiales</taxon>
        <taxon>Methylobacteriaceae</taxon>
        <taxon>Methylobacterium</taxon>
    </lineage>
</organism>
<name>A0A179S1T1_9HYPH</name>
<dbReference type="GO" id="GO:0016746">
    <property type="term" value="F:acyltransferase activity"/>
    <property type="evidence" value="ECO:0007669"/>
    <property type="project" value="UniProtKB-KW"/>
</dbReference>
<evidence type="ECO:0000313" key="7">
    <source>
        <dbReference type="Proteomes" id="UP000078316"/>
    </source>
</evidence>
<evidence type="ECO:0000313" key="6">
    <source>
        <dbReference type="EMBL" id="OAS15966.1"/>
    </source>
</evidence>
<sequence>MPITNVSLDEGASLTHPDLVDLAGCRIGAGARVGPFVQIRPGSSVGPRCKVSSHSVLGARVELGEGVFVGHGVVIGEAGEDAAGDAVRPTRIGAGASLGSRATVLPGVAVGRGAMVGAGAVVAADLPDFALAVGVPARVIGDARDRRGLSPHDPAGRLDEAAAG</sequence>
<evidence type="ECO:0000256" key="4">
    <source>
        <dbReference type="ARBA" id="ARBA00023315"/>
    </source>
</evidence>
<reference evidence="6 7" key="1">
    <citation type="submission" date="2016-04" db="EMBL/GenBank/DDBJ databases">
        <authorList>
            <person name="Evans L.H."/>
            <person name="Alamgir A."/>
            <person name="Owens N."/>
            <person name="Weber N.D."/>
            <person name="Virtaneva K."/>
            <person name="Barbian K."/>
            <person name="Babar A."/>
            <person name="Rosenke K."/>
        </authorList>
    </citation>
    <scope>NUCLEOTIDE SEQUENCE [LARGE SCALE GENOMIC DNA]</scope>
    <source>
        <strain evidence="6 7">PMB02</strain>
    </source>
</reference>
<protein>
    <recommendedName>
        <fullName evidence="8">Acetyltransferase</fullName>
    </recommendedName>
</protein>
<keyword evidence="4" id="KW-0012">Acyltransferase</keyword>
<dbReference type="CDD" id="cd03358">
    <property type="entry name" value="LbH_WxcM_N_like"/>
    <property type="match status" value="1"/>
</dbReference>
<feature type="region of interest" description="Disordered" evidence="5">
    <location>
        <begin position="144"/>
        <end position="164"/>
    </location>
</feature>
<dbReference type="RefSeq" id="WP_048434258.1">
    <property type="nucleotide sequence ID" value="NZ_LWHQ01000076.1"/>
</dbReference>
<keyword evidence="3" id="KW-0677">Repeat</keyword>
<dbReference type="InterPro" id="IPR001451">
    <property type="entry name" value="Hexapep"/>
</dbReference>
<dbReference type="InterPro" id="IPR011004">
    <property type="entry name" value="Trimer_LpxA-like_sf"/>
</dbReference>
<evidence type="ECO:0000256" key="1">
    <source>
        <dbReference type="ARBA" id="ARBA00007274"/>
    </source>
</evidence>
<dbReference type="PANTHER" id="PTHR43300:SF4">
    <property type="entry name" value="ACYL-[ACYL-CARRIER-PROTEIN]--UDP-N-ACETYLGLUCOSAMINE O-ACYLTRANSFERASE"/>
    <property type="match status" value="1"/>
</dbReference>
<dbReference type="InterPro" id="IPR018357">
    <property type="entry name" value="Hexapep_transf_CS"/>
</dbReference>
<accession>A0A179S1T1</accession>
<dbReference type="EMBL" id="LWHQ01000076">
    <property type="protein sequence ID" value="OAS15966.1"/>
    <property type="molecule type" value="Genomic_DNA"/>
</dbReference>
<dbReference type="AlphaFoldDB" id="A0A179S1T1"/>
<proteinExistence type="inferred from homology"/>
<evidence type="ECO:0000256" key="2">
    <source>
        <dbReference type="ARBA" id="ARBA00022679"/>
    </source>
</evidence>
<dbReference type="PROSITE" id="PS00101">
    <property type="entry name" value="HEXAPEP_TRANSFERASES"/>
    <property type="match status" value="1"/>
</dbReference>
<dbReference type="OrthoDB" id="9815592at2"/>
<gene>
    <name evidence="6" type="ORF">A5481_29000</name>
</gene>
<dbReference type="PANTHER" id="PTHR43300">
    <property type="entry name" value="ACETYLTRANSFERASE"/>
    <property type="match status" value="1"/>
</dbReference>
<dbReference type="InterPro" id="IPR050179">
    <property type="entry name" value="Trans_hexapeptide_repeat"/>
</dbReference>
<comment type="caution">
    <text evidence="6">The sequence shown here is derived from an EMBL/GenBank/DDBJ whole genome shotgun (WGS) entry which is preliminary data.</text>
</comment>